<protein>
    <submittedName>
        <fullName evidence="2">Uncharacterized protein</fullName>
    </submittedName>
</protein>
<keyword evidence="3" id="KW-1185">Reference proteome</keyword>
<dbReference type="AlphaFoldDB" id="A0A1I5SEN4"/>
<accession>A0A1I5SEN4</accession>
<dbReference type="EMBL" id="FOXQ01000001">
    <property type="protein sequence ID" value="SFP69152.1"/>
    <property type="molecule type" value="Genomic_DNA"/>
</dbReference>
<gene>
    <name evidence="2" type="ORF">SAMN05444277_101727</name>
</gene>
<feature type="compositionally biased region" description="Polar residues" evidence="1">
    <location>
        <begin position="45"/>
        <end position="62"/>
    </location>
</feature>
<evidence type="ECO:0000256" key="1">
    <source>
        <dbReference type="SAM" id="MobiDB-lite"/>
    </source>
</evidence>
<proteinExistence type="predicted"/>
<organism evidence="2 3">
    <name type="scientific">Parafilimonas terrae</name>
    <dbReference type="NCBI Taxonomy" id="1465490"/>
    <lineage>
        <taxon>Bacteria</taxon>
        <taxon>Pseudomonadati</taxon>
        <taxon>Bacteroidota</taxon>
        <taxon>Chitinophagia</taxon>
        <taxon>Chitinophagales</taxon>
        <taxon>Chitinophagaceae</taxon>
        <taxon>Parafilimonas</taxon>
    </lineage>
</organism>
<dbReference type="RefSeq" id="WP_090654549.1">
    <property type="nucleotide sequence ID" value="NZ_FOXQ01000001.1"/>
</dbReference>
<reference evidence="2 3" key="1">
    <citation type="submission" date="2016-10" db="EMBL/GenBank/DDBJ databases">
        <authorList>
            <person name="de Groot N.N."/>
        </authorList>
    </citation>
    <scope>NUCLEOTIDE SEQUENCE [LARGE SCALE GENOMIC DNA]</scope>
    <source>
        <strain evidence="2 3">DSM 28286</strain>
    </source>
</reference>
<evidence type="ECO:0000313" key="2">
    <source>
        <dbReference type="EMBL" id="SFP69152.1"/>
    </source>
</evidence>
<dbReference type="OrthoDB" id="1494315at2"/>
<name>A0A1I5SEN4_9BACT</name>
<sequence length="230" mass="25421">MKYLSLIIALLFFEACNQQPGAENNTADSAAIQNDVKPSERDSLSGINNSGETNNDTITNEEPANKVIVPGKSIGNIEIGMDDSGLEVFGKPDMSDAAMGKAWLTWYGKKPDEHNNKTQLNVYTAYKDTSMRAKTVQQIRTTSSFFETADGLHVYASLKDIKQQYPKLKKVAAYTDDGRKIDIYDAQQQGIAFEVVNANQQQICTGIIIHKSGVKVTQVYISLHPDMHVL</sequence>
<dbReference type="Proteomes" id="UP000199031">
    <property type="component" value="Unassembled WGS sequence"/>
</dbReference>
<feature type="region of interest" description="Disordered" evidence="1">
    <location>
        <begin position="34"/>
        <end position="63"/>
    </location>
</feature>
<evidence type="ECO:0000313" key="3">
    <source>
        <dbReference type="Proteomes" id="UP000199031"/>
    </source>
</evidence>